<dbReference type="EMBL" id="APJX01000008">
    <property type="protein sequence ID" value="EMS78356.1"/>
    <property type="molecule type" value="Genomic_DNA"/>
</dbReference>
<sequence>MKIKSIVLVSLVQLILSVSAFAHFQQIDSPMAARDAASTRTVGDVKSMEDRVRHLEQAIGSGDESNRWLDRIEISGLIEIEAMHQSTDFSDPAQVDEDESDIDLATVEVAVDAGISDHVDGHVLFKYEEDELFVDEGFITLSGKERFPIFLTAGRQYLPFGNYDSHFVTDPLTLVLGETNDGAVVVGSSFAGGTVKVFAGLFNGAVDETGEDNMVDNVVAAVSFQPFESVIMGASYTSNLISSDGFSEAVVTGTGTVTDMVGGWSAFITTSFLERFTFIAEYAAAMDHFKAGEIYDAAETREQKPAAWNMELGVSVLENLELAIGYAGSDDGGADFLPETQYGAVANWGIFNSTNLALEYLRADFDDDAVETDTITVQLAIEF</sequence>
<evidence type="ECO:0000313" key="2">
    <source>
        <dbReference type="EMBL" id="EMS78356.1"/>
    </source>
</evidence>
<organism evidence="2 3">
    <name type="scientific">Desulfotignum phosphitoxidans DSM 13687</name>
    <dbReference type="NCBI Taxonomy" id="1286635"/>
    <lineage>
        <taxon>Bacteria</taxon>
        <taxon>Pseudomonadati</taxon>
        <taxon>Thermodesulfobacteriota</taxon>
        <taxon>Desulfobacteria</taxon>
        <taxon>Desulfobacterales</taxon>
        <taxon>Desulfobacteraceae</taxon>
        <taxon>Desulfotignum</taxon>
    </lineage>
</organism>
<dbReference type="RefSeq" id="WP_006967343.1">
    <property type="nucleotide sequence ID" value="NZ_APJX01000008.1"/>
</dbReference>
<dbReference type="NCBIfam" id="NF033652">
    <property type="entry name" value="LbtU_sider_porin"/>
    <property type="match status" value="1"/>
</dbReference>
<feature type="signal peptide" evidence="1">
    <location>
        <begin position="1"/>
        <end position="22"/>
    </location>
</feature>
<proteinExistence type="predicted"/>
<evidence type="ECO:0000313" key="3">
    <source>
        <dbReference type="Proteomes" id="UP000014216"/>
    </source>
</evidence>
<evidence type="ECO:0000256" key="1">
    <source>
        <dbReference type="SAM" id="SignalP"/>
    </source>
</evidence>
<dbReference type="Proteomes" id="UP000014216">
    <property type="component" value="Unassembled WGS sequence"/>
</dbReference>
<protein>
    <recommendedName>
        <fullName evidence="4">LbtU family siderophore porin</fullName>
    </recommendedName>
</protein>
<gene>
    <name evidence="2" type="ORF">Dpo_8c00230</name>
</gene>
<dbReference type="AlphaFoldDB" id="S0G3H5"/>
<accession>S0G3H5</accession>
<keyword evidence="3" id="KW-1185">Reference proteome</keyword>
<dbReference type="Gene3D" id="2.40.160.10">
    <property type="entry name" value="Porin"/>
    <property type="match status" value="1"/>
</dbReference>
<dbReference type="SUPFAM" id="SSF56935">
    <property type="entry name" value="Porins"/>
    <property type="match status" value="1"/>
</dbReference>
<name>S0G3H5_9BACT</name>
<reference evidence="2 3" key="1">
    <citation type="journal article" date="2013" name="Genome Announc.">
        <title>Draft Genome Sequence of Desulfotignum phosphitoxidans DSM 13687 Strain FiPS-3.</title>
        <authorList>
            <person name="Poehlein A."/>
            <person name="Daniel R."/>
            <person name="Simeonova D.D."/>
        </authorList>
    </citation>
    <scope>NUCLEOTIDE SEQUENCE [LARGE SCALE GENOMIC DNA]</scope>
    <source>
        <strain evidence="2 3">DSM 13687</strain>
    </source>
</reference>
<dbReference type="InterPro" id="IPR023614">
    <property type="entry name" value="Porin_dom_sf"/>
</dbReference>
<evidence type="ECO:0008006" key="4">
    <source>
        <dbReference type="Google" id="ProtNLM"/>
    </source>
</evidence>
<feature type="chain" id="PRO_5004497537" description="LbtU family siderophore porin" evidence="1">
    <location>
        <begin position="23"/>
        <end position="383"/>
    </location>
</feature>
<comment type="caution">
    <text evidence="2">The sequence shown here is derived from an EMBL/GenBank/DDBJ whole genome shotgun (WGS) entry which is preliminary data.</text>
</comment>
<keyword evidence="1" id="KW-0732">Signal</keyword>